<dbReference type="InterPro" id="IPR011701">
    <property type="entry name" value="MFS"/>
</dbReference>
<sequence>MSQFSRIRQPSGQDRQFRFPIRPALTLPNSFMLQSIEQRLIGDMTDYERSILRHGAVWFFLILFSYYILRPIREQIGSTYGIENLSWLFWATFVVMLIAIPLYSLLVGKFHRRILVPSIYAIFIGCLIVFWLAMRSLPESYQIWVARAFFVWISVYGLFIVSFFWSVAGDMLSTAQGRRIFGIMAGGGTIGGLVGSQVAATLVGRIGVANLLLIPVILLVAALFIYFSMERSFKRAGDSKKKDLGSGNATGGNPFAGFTAVFKSRYLFAICMFGIFLATCGTAVYFQQAEIVKAAFEDIEFDASTIANADSLSAESLEAEKSKLQQEVAKAARTQYFANVNFAVSIVTLIFQFFLVGWLMKKVGLGMTLSALPLAYVVGISALAFSPTIGVLAVVSVIGRSAEYGISNPAREVLFTAVNREDRYKAKSFIDTVVRRGGDSSVGGVYKYARESIGLAMTTLSLIMIPIGIAWIGLSLFIGFENRRIVASRSSDE</sequence>
<dbReference type="STRING" id="980251.GCA_001642875_04095"/>
<feature type="coiled-coil region" evidence="4">
    <location>
        <begin position="307"/>
        <end position="334"/>
    </location>
</feature>
<dbReference type="PANTHER" id="PTHR43596:SF1">
    <property type="entry name" value="ADP,ATP CARRIER PROTEIN"/>
    <property type="match status" value="1"/>
</dbReference>
<feature type="transmembrane region" description="Helical" evidence="5">
    <location>
        <begin position="206"/>
        <end position="227"/>
    </location>
</feature>
<dbReference type="GO" id="GO:0022857">
    <property type="term" value="F:transmembrane transporter activity"/>
    <property type="evidence" value="ECO:0007669"/>
    <property type="project" value="InterPro"/>
</dbReference>
<feature type="transmembrane region" description="Helical" evidence="5">
    <location>
        <begin position="146"/>
        <end position="168"/>
    </location>
</feature>
<feature type="transmembrane region" description="Helical" evidence="5">
    <location>
        <begin position="114"/>
        <end position="134"/>
    </location>
</feature>
<feature type="transmembrane region" description="Helical" evidence="5">
    <location>
        <begin position="51"/>
        <end position="69"/>
    </location>
</feature>
<dbReference type="InterPro" id="IPR036259">
    <property type="entry name" value="MFS_trans_sf"/>
</dbReference>
<dbReference type="Proteomes" id="UP000322214">
    <property type="component" value="Chromosome"/>
</dbReference>
<evidence type="ECO:0000256" key="1">
    <source>
        <dbReference type="ARBA" id="ARBA00022692"/>
    </source>
</evidence>
<name>A0A5B9PDI3_9BACT</name>
<keyword evidence="3 5" id="KW-0472">Membrane</keyword>
<evidence type="ECO:0000256" key="5">
    <source>
        <dbReference type="SAM" id="Phobius"/>
    </source>
</evidence>
<feature type="transmembrane region" description="Helical" evidence="5">
    <location>
        <begin position="266"/>
        <end position="286"/>
    </location>
</feature>
<protein>
    <submittedName>
        <fullName evidence="6">Major Facilitator Superfamily protein</fullName>
    </submittedName>
</protein>
<dbReference type="KEGG" id="mff:MFFC18_28630"/>
<gene>
    <name evidence="6" type="ORF">MFFC18_28630</name>
</gene>
<organism evidence="6 7">
    <name type="scientific">Mariniblastus fucicola</name>
    <dbReference type="NCBI Taxonomy" id="980251"/>
    <lineage>
        <taxon>Bacteria</taxon>
        <taxon>Pseudomonadati</taxon>
        <taxon>Planctomycetota</taxon>
        <taxon>Planctomycetia</taxon>
        <taxon>Pirellulales</taxon>
        <taxon>Pirellulaceae</taxon>
        <taxon>Mariniblastus</taxon>
    </lineage>
</organism>
<dbReference type="PANTHER" id="PTHR43596">
    <property type="entry name" value="ADP,ATP CARRIER PROTEIN"/>
    <property type="match status" value="1"/>
</dbReference>
<evidence type="ECO:0000313" key="6">
    <source>
        <dbReference type="EMBL" id="QEG22972.1"/>
    </source>
</evidence>
<evidence type="ECO:0000256" key="2">
    <source>
        <dbReference type="ARBA" id="ARBA00022989"/>
    </source>
</evidence>
<feature type="transmembrane region" description="Helical" evidence="5">
    <location>
        <begin position="453"/>
        <end position="480"/>
    </location>
</feature>
<keyword evidence="4" id="KW-0175">Coiled coil</keyword>
<feature type="transmembrane region" description="Helical" evidence="5">
    <location>
        <begin position="180"/>
        <end position="200"/>
    </location>
</feature>
<dbReference type="Pfam" id="PF07690">
    <property type="entry name" value="MFS_1"/>
    <property type="match status" value="1"/>
</dbReference>
<feature type="transmembrane region" description="Helical" evidence="5">
    <location>
        <begin position="371"/>
        <end position="398"/>
    </location>
</feature>
<keyword evidence="2 5" id="KW-1133">Transmembrane helix</keyword>
<proteinExistence type="predicted"/>
<feature type="transmembrane region" description="Helical" evidence="5">
    <location>
        <begin position="89"/>
        <end position="107"/>
    </location>
</feature>
<reference evidence="6 7" key="1">
    <citation type="submission" date="2019-08" db="EMBL/GenBank/DDBJ databases">
        <title>Deep-cultivation of Planctomycetes and their phenomic and genomic characterization uncovers novel biology.</title>
        <authorList>
            <person name="Wiegand S."/>
            <person name="Jogler M."/>
            <person name="Boedeker C."/>
            <person name="Pinto D."/>
            <person name="Vollmers J."/>
            <person name="Rivas-Marin E."/>
            <person name="Kohn T."/>
            <person name="Peeters S.H."/>
            <person name="Heuer A."/>
            <person name="Rast P."/>
            <person name="Oberbeckmann S."/>
            <person name="Bunk B."/>
            <person name="Jeske O."/>
            <person name="Meyerdierks A."/>
            <person name="Storesund J.E."/>
            <person name="Kallscheuer N."/>
            <person name="Luecker S."/>
            <person name="Lage O.M."/>
            <person name="Pohl T."/>
            <person name="Merkel B.J."/>
            <person name="Hornburger P."/>
            <person name="Mueller R.-W."/>
            <person name="Bruemmer F."/>
            <person name="Labrenz M."/>
            <person name="Spormann A.M."/>
            <person name="Op den Camp H."/>
            <person name="Overmann J."/>
            <person name="Amann R."/>
            <person name="Jetten M.S.M."/>
            <person name="Mascher T."/>
            <person name="Medema M.H."/>
            <person name="Devos D.P."/>
            <person name="Kaster A.-K."/>
            <person name="Ovreas L."/>
            <person name="Rohde M."/>
            <person name="Galperin M.Y."/>
            <person name="Jogler C."/>
        </authorList>
    </citation>
    <scope>NUCLEOTIDE SEQUENCE [LARGE SCALE GENOMIC DNA]</scope>
    <source>
        <strain evidence="6 7">FC18</strain>
    </source>
</reference>
<dbReference type="OrthoDB" id="199378at2"/>
<keyword evidence="1 5" id="KW-0812">Transmembrane</keyword>
<evidence type="ECO:0000313" key="7">
    <source>
        <dbReference type="Proteomes" id="UP000322214"/>
    </source>
</evidence>
<accession>A0A5B9PDI3</accession>
<dbReference type="Gene3D" id="1.20.1250.20">
    <property type="entry name" value="MFS general substrate transporter like domains"/>
    <property type="match status" value="1"/>
</dbReference>
<feature type="transmembrane region" description="Helical" evidence="5">
    <location>
        <begin position="336"/>
        <end position="359"/>
    </location>
</feature>
<keyword evidence="7" id="KW-1185">Reference proteome</keyword>
<evidence type="ECO:0000256" key="3">
    <source>
        <dbReference type="ARBA" id="ARBA00023136"/>
    </source>
</evidence>
<dbReference type="AlphaFoldDB" id="A0A5B9PDI3"/>
<evidence type="ECO:0000256" key="4">
    <source>
        <dbReference type="SAM" id="Coils"/>
    </source>
</evidence>
<dbReference type="EMBL" id="CP042912">
    <property type="protein sequence ID" value="QEG22972.1"/>
    <property type="molecule type" value="Genomic_DNA"/>
</dbReference>
<dbReference type="SUPFAM" id="SSF103473">
    <property type="entry name" value="MFS general substrate transporter"/>
    <property type="match status" value="1"/>
</dbReference>